<organism evidence="7 8">
    <name type="scientific">Mortierella hygrophila</name>
    <dbReference type="NCBI Taxonomy" id="979708"/>
    <lineage>
        <taxon>Eukaryota</taxon>
        <taxon>Fungi</taxon>
        <taxon>Fungi incertae sedis</taxon>
        <taxon>Mucoromycota</taxon>
        <taxon>Mortierellomycotina</taxon>
        <taxon>Mortierellomycetes</taxon>
        <taxon>Mortierellales</taxon>
        <taxon>Mortierellaceae</taxon>
        <taxon>Mortierella</taxon>
    </lineage>
</organism>
<evidence type="ECO:0000313" key="7">
    <source>
        <dbReference type="EMBL" id="KAF9550545.1"/>
    </source>
</evidence>
<feature type="zinc finger region" description="C3H1-type" evidence="4">
    <location>
        <begin position="434"/>
        <end position="462"/>
    </location>
</feature>
<dbReference type="SMART" id="SM00356">
    <property type="entry name" value="ZnF_C3H1"/>
    <property type="match status" value="4"/>
</dbReference>
<keyword evidence="1 4" id="KW-0479">Metal-binding</keyword>
<dbReference type="AlphaFoldDB" id="A0A9P6FGN9"/>
<comment type="caution">
    <text evidence="7">The sequence shown here is derived from an EMBL/GenBank/DDBJ whole genome shotgun (WGS) entry which is preliminary data.</text>
</comment>
<feature type="domain" description="C3H1-type" evidence="6">
    <location>
        <begin position="351"/>
        <end position="379"/>
    </location>
</feature>
<protein>
    <recommendedName>
        <fullName evidence="6">C3H1-type domain-containing protein</fullName>
    </recommendedName>
</protein>
<feature type="region of interest" description="Disordered" evidence="5">
    <location>
        <begin position="499"/>
        <end position="548"/>
    </location>
</feature>
<feature type="domain" description="C3H1-type" evidence="6">
    <location>
        <begin position="434"/>
        <end position="462"/>
    </location>
</feature>
<dbReference type="GO" id="GO:0005634">
    <property type="term" value="C:nucleus"/>
    <property type="evidence" value="ECO:0007669"/>
    <property type="project" value="TreeGrafter"/>
</dbReference>
<dbReference type="GO" id="GO:0008270">
    <property type="term" value="F:zinc ion binding"/>
    <property type="evidence" value="ECO:0007669"/>
    <property type="project" value="UniProtKB-KW"/>
</dbReference>
<feature type="compositionally biased region" description="Acidic residues" evidence="5">
    <location>
        <begin position="603"/>
        <end position="640"/>
    </location>
</feature>
<feature type="region of interest" description="Disordered" evidence="5">
    <location>
        <begin position="143"/>
        <end position="170"/>
    </location>
</feature>
<feature type="region of interest" description="Disordered" evidence="5">
    <location>
        <begin position="276"/>
        <end position="301"/>
    </location>
</feature>
<reference evidence="7" key="1">
    <citation type="journal article" date="2020" name="Fungal Divers.">
        <title>Resolving the Mortierellaceae phylogeny through synthesis of multi-gene phylogenetics and phylogenomics.</title>
        <authorList>
            <person name="Vandepol N."/>
            <person name="Liber J."/>
            <person name="Desiro A."/>
            <person name="Na H."/>
            <person name="Kennedy M."/>
            <person name="Barry K."/>
            <person name="Grigoriev I.V."/>
            <person name="Miller A.N."/>
            <person name="O'Donnell K."/>
            <person name="Stajich J.E."/>
            <person name="Bonito G."/>
        </authorList>
    </citation>
    <scope>NUCLEOTIDE SEQUENCE</scope>
    <source>
        <strain evidence="7">NRRL 2591</strain>
    </source>
</reference>
<evidence type="ECO:0000256" key="2">
    <source>
        <dbReference type="ARBA" id="ARBA00022771"/>
    </source>
</evidence>
<name>A0A9P6FGN9_9FUNG</name>
<dbReference type="PANTHER" id="PTHR46156">
    <property type="entry name" value="CCCH ZINGC FINGER"/>
    <property type="match status" value="1"/>
</dbReference>
<keyword evidence="3 4" id="KW-0862">Zinc</keyword>
<accession>A0A9P6FGN9</accession>
<evidence type="ECO:0000313" key="8">
    <source>
        <dbReference type="Proteomes" id="UP000723463"/>
    </source>
</evidence>
<gene>
    <name evidence="7" type="ORF">EC957_000219</name>
</gene>
<feature type="compositionally biased region" description="Acidic residues" evidence="5">
    <location>
        <begin position="573"/>
        <end position="596"/>
    </location>
</feature>
<feature type="compositionally biased region" description="Low complexity" evidence="5">
    <location>
        <begin position="92"/>
        <end position="107"/>
    </location>
</feature>
<dbReference type="PROSITE" id="PS50103">
    <property type="entry name" value="ZF_C3H1"/>
    <property type="match status" value="3"/>
</dbReference>
<feature type="compositionally biased region" description="Polar residues" evidence="5">
    <location>
        <begin position="70"/>
        <end position="91"/>
    </location>
</feature>
<feature type="compositionally biased region" description="Low complexity" evidence="5">
    <location>
        <begin position="143"/>
        <end position="154"/>
    </location>
</feature>
<evidence type="ECO:0000256" key="4">
    <source>
        <dbReference type="PROSITE-ProRule" id="PRU00723"/>
    </source>
</evidence>
<proteinExistence type="predicted"/>
<feature type="compositionally biased region" description="Basic and acidic residues" evidence="5">
    <location>
        <begin position="645"/>
        <end position="655"/>
    </location>
</feature>
<keyword evidence="8" id="KW-1185">Reference proteome</keyword>
<evidence type="ECO:0000256" key="5">
    <source>
        <dbReference type="SAM" id="MobiDB-lite"/>
    </source>
</evidence>
<dbReference type="Gene3D" id="4.10.1000.10">
    <property type="entry name" value="Zinc finger, CCCH-type"/>
    <property type="match status" value="1"/>
</dbReference>
<feature type="region of interest" description="Disordered" evidence="5">
    <location>
        <begin position="56"/>
        <end position="107"/>
    </location>
</feature>
<evidence type="ECO:0000256" key="1">
    <source>
        <dbReference type="ARBA" id="ARBA00022723"/>
    </source>
</evidence>
<feature type="domain" description="C3H1-type" evidence="6">
    <location>
        <begin position="383"/>
        <end position="406"/>
    </location>
</feature>
<feature type="region of interest" description="Disordered" evidence="5">
    <location>
        <begin position="573"/>
        <end position="655"/>
    </location>
</feature>
<evidence type="ECO:0000256" key="3">
    <source>
        <dbReference type="ARBA" id="ARBA00022833"/>
    </source>
</evidence>
<dbReference type="InterPro" id="IPR036855">
    <property type="entry name" value="Znf_CCCH_sf"/>
</dbReference>
<sequence length="655" mass="71662">MSDKELLAQIAQVAGAINKHQLQSQGYFTAYNPHPAPMRGGYGGYSGYNGYNMRGRGRGRGAPIPHTATGPFNRSLTLNNKTPTPVSSTINTAPSVSPATPSTATKPVPVPAPVQSMQHRPIMNKPFVPAPAPSRHLTLVNKNTTNNTSTTLGPLPSPASSPPKNSSLVTAPGQQWIQSKGKNMSLMNPTTFRKTMVAKEKSIRTAKEKKLKLMQVRAKRAQDLHRGIVTMGGQEYSRSADGRKLVMRDTTQDNIVINGVEFRMDPRGNKLVRAAAAPTATTTTGKSPSMPTATPKAPPIATPKQFSVGGVVYVRTHSGNLVRATLVKNQLLEKRAAQEALKTKRSRTAPKKARPFCKYYTRFGVCSRNIGCPFIHSRSHLAICKKFLRGVCPNTEATCKLSHTPSPHTAPACVHFQRAACNKDNCVYTHVRTNPQAPICRPFATEGWCEAGSNCKDRHVWICPDFGTDAGCKKKCGLPHVPNGGIWVKKSSDGNDIALGGNDKTWTRPDYQPSSSVASTSRYTDKQDQDAEGTSGGAGSSAAVRNKNRQYDENFIPLDLGDDFEAQQASILDEDEDVVMSDQEMEEDEEEEEDVSSDGMETGGEDDDDEGEGEGEEELGEDLVEDVDDDEEEMNEEDEYNMYQEQRRYEDDDDY</sequence>
<dbReference type="EMBL" id="JAAAXW010000010">
    <property type="protein sequence ID" value="KAF9550545.1"/>
    <property type="molecule type" value="Genomic_DNA"/>
</dbReference>
<feature type="zinc finger region" description="C3H1-type" evidence="4">
    <location>
        <begin position="383"/>
        <end position="406"/>
    </location>
</feature>
<keyword evidence="2 4" id="KW-0863">Zinc-finger</keyword>
<feature type="compositionally biased region" description="Polar residues" evidence="5">
    <location>
        <begin position="512"/>
        <end position="522"/>
    </location>
</feature>
<dbReference type="SUPFAM" id="SSF90229">
    <property type="entry name" value="CCCH zinc finger"/>
    <property type="match status" value="1"/>
</dbReference>
<dbReference type="PANTHER" id="PTHR46156:SF1">
    <property type="entry name" value="ZINC FINGER CCCH DOMAIN-CONTAINING PROTEIN 3"/>
    <property type="match status" value="1"/>
</dbReference>
<dbReference type="Proteomes" id="UP000723463">
    <property type="component" value="Unassembled WGS sequence"/>
</dbReference>
<feature type="zinc finger region" description="C3H1-type" evidence="4">
    <location>
        <begin position="351"/>
        <end position="379"/>
    </location>
</feature>
<dbReference type="InterPro" id="IPR000571">
    <property type="entry name" value="Znf_CCCH"/>
</dbReference>
<evidence type="ECO:0000259" key="6">
    <source>
        <dbReference type="PROSITE" id="PS50103"/>
    </source>
</evidence>